<reference evidence="1 2" key="1">
    <citation type="journal article" date="2017" name="Gigascience">
        <title>Genome sequence of the small brown planthopper, Laodelphax striatellus.</title>
        <authorList>
            <person name="Zhu J."/>
            <person name="Jiang F."/>
            <person name="Wang X."/>
            <person name="Yang P."/>
            <person name="Bao Y."/>
            <person name="Zhao W."/>
            <person name="Wang W."/>
            <person name="Lu H."/>
            <person name="Wang Q."/>
            <person name="Cui N."/>
            <person name="Li J."/>
            <person name="Chen X."/>
            <person name="Luo L."/>
            <person name="Yu J."/>
            <person name="Kang L."/>
            <person name="Cui F."/>
        </authorList>
    </citation>
    <scope>NUCLEOTIDE SEQUENCE [LARGE SCALE GENOMIC DNA]</scope>
    <source>
        <strain evidence="1">Lst14</strain>
    </source>
</reference>
<gene>
    <name evidence="1" type="ORF">LSTR_LSTR008623</name>
</gene>
<dbReference type="PANTHER" id="PTHR14725">
    <property type="entry name" value="RIBOSOME-BINDING FACTOR A, MITOCHONDRIAL-RELATED"/>
    <property type="match status" value="1"/>
</dbReference>
<comment type="caution">
    <text evidence="1">The sequence shown here is derived from an EMBL/GenBank/DDBJ whole genome shotgun (WGS) entry which is preliminary data.</text>
</comment>
<sequence length="377" mass="43697">MNIHCRIPYLLTIRNFSMTGIEYKGYNNKWREGRMMDKLMNGRKSKPNSKRYYPDFDVMPNVGGTTNFFDFIGNQSGSSKPQRRLVVLNKMLMRNISDILSTGELCPNLHGRGLHLSKVAISPTLNVINVHWLANGNEEEDSETSKRLAEIAPSLRHSLSQLSLMGSIPRIEFVKDCKYIKFVAVENLLKKADFGEDFVPTPLANDWRSETVLQKSIPEHLKDKIREAESNADVCEEPLPAMQMNVLGLNQETIMNKVKAAVEKMKAKHRKRNAEPLNVSSDGTHVDGTNFAKELNTQERKKLFREYLHQRHIAWKKAQKKEKKENIEKVMYEKDFERSIAHEFMADVYEELDESDFDHECLDLDEDSRDEVENRRY</sequence>
<dbReference type="SUPFAM" id="SSF89919">
    <property type="entry name" value="Ribosome-binding factor A, RbfA"/>
    <property type="match status" value="1"/>
</dbReference>
<keyword evidence="2" id="KW-1185">Reference proteome</keyword>
<proteinExistence type="predicted"/>
<dbReference type="Proteomes" id="UP000291343">
    <property type="component" value="Unassembled WGS sequence"/>
</dbReference>
<dbReference type="AlphaFoldDB" id="A0A482WZY3"/>
<dbReference type="GO" id="GO:0006364">
    <property type="term" value="P:rRNA processing"/>
    <property type="evidence" value="ECO:0007669"/>
    <property type="project" value="InterPro"/>
</dbReference>
<evidence type="ECO:0000313" key="2">
    <source>
        <dbReference type="Proteomes" id="UP000291343"/>
    </source>
</evidence>
<dbReference type="FunCoup" id="A0A482WZY3">
    <property type="interactions" value="464"/>
</dbReference>
<dbReference type="InterPro" id="IPR023799">
    <property type="entry name" value="RbfA_dom_sf"/>
</dbReference>
<dbReference type="InterPro" id="IPR015946">
    <property type="entry name" value="KH_dom-like_a/b"/>
</dbReference>
<dbReference type="Pfam" id="PF02033">
    <property type="entry name" value="RBFA"/>
    <property type="match status" value="1"/>
</dbReference>
<organism evidence="1 2">
    <name type="scientific">Laodelphax striatellus</name>
    <name type="common">Small brown planthopper</name>
    <name type="synonym">Delphax striatella</name>
    <dbReference type="NCBI Taxonomy" id="195883"/>
    <lineage>
        <taxon>Eukaryota</taxon>
        <taxon>Metazoa</taxon>
        <taxon>Ecdysozoa</taxon>
        <taxon>Arthropoda</taxon>
        <taxon>Hexapoda</taxon>
        <taxon>Insecta</taxon>
        <taxon>Pterygota</taxon>
        <taxon>Neoptera</taxon>
        <taxon>Paraneoptera</taxon>
        <taxon>Hemiptera</taxon>
        <taxon>Auchenorrhyncha</taxon>
        <taxon>Fulgoroidea</taxon>
        <taxon>Delphacidae</taxon>
        <taxon>Criomorphinae</taxon>
        <taxon>Laodelphax</taxon>
    </lineage>
</organism>
<dbReference type="InParanoid" id="A0A482WZY3"/>
<dbReference type="InterPro" id="IPR039212">
    <property type="entry name" value="RBFA_mitochondrial"/>
</dbReference>
<evidence type="ECO:0000313" key="1">
    <source>
        <dbReference type="EMBL" id="RZF39033.1"/>
    </source>
</evidence>
<protein>
    <recommendedName>
        <fullName evidence="3">Ribosome-binding factor A, mitochondrial</fullName>
    </recommendedName>
</protein>
<evidence type="ECO:0008006" key="3">
    <source>
        <dbReference type="Google" id="ProtNLM"/>
    </source>
</evidence>
<name>A0A482WZY3_LAOST</name>
<dbReference type="STRING" id="195883.A0A482WZY3"/>
<dbReference type="OrthoDB" id="418445at2759"/>
<dbReference type="EMBL" id="QKKF02020908">
    <property type="protein sequence ID" value="RZF39033.1"/>
    <property type="molecule type" value="Genomic_DNA"/>
</dbReference>
<accession>A0A482WZY3</accession>
<dbReference type="InterPro" id="IPR000238">
    <property type="entry name" value="RbfA"/>
</dbReference>
<dbReference type="Gene3D" id="3.30.300.20">
    <property type="match status" value="1"/>
</dbReference>
<dbReference type="PANTHER" id="PTHR14725:SF0">
    <property type="entry name" value="RIBOSOME-BINDING FACTOR A, MITOCHONDRIAL-RELATED"/>
    <property type="match status" value="1"/>
</dbReference>